<keyword evidence="2" id="KW-1185">Reference proteome</keyword>
<reference evidence="1" key="1">
    <citation type="submission" date="2023-10" db="EMBL/GenBank/DDBJ databases">
        <authorList>
            <person name="Chen Y."/>
            <person name="Shah S."/>
            <person name="Dougan E. K."/>
            <person name="Thang M."/>
            <person name="Chan C."/>
        </authorList>
    </citation>
    <scope>NUCLEOTIDE SEQUENCE [LARGE SCALE GENOMIC DNA]</scope>
</reference>
<evidence type="ECO:0000313" key="2">
    <source>
        <dbReference type="Proteomes" id="UP001189429"/>
    </source>
</evidence>
<dbReference type="InterPro" id="IPR036691">
    <property type="entry name" value="Endo/exonu/phosph_ase_sf"/>
</dbReference>
<evidence type="ECO:0008006" key="3">
    <source>
        <dbReference type="Google" id="ProtNLM"/>
    </source>
</evidence>
<organism evidence="1 2">
    <name type="scientific">Prorocentrum cordatum</name>
    <dbReference type="NCBI Taxonomy" id="2364126"/>
    <lineage>
        <taxon>Eukaryota</taxon>
        <taxon>Sar</taxon>
        <taxon>Alveolata</taxon>
        <taxon>Dinophyceae</taxon>
        <taxon>Prorocentrales</taxon>
        <taxon>Prorocentraceae</taxon>
        <taxon>Prorocentrum</taxon>
    </lineage>
</organism>
<gene>
    <name evidence="1" type="ORF">PCOR1329_LOCUS78883</name>
</gene>
<name>A0ABN9XUS0_9DINO</name>
<accession>A0ABN9XUS0</accession>
<proteinExistence type="predicted"/>
<evidence type="ECO:0000313" key="1">
    <source>
        <dbReference type="EMBL" id="CAK0902195.1"/>
    </source>
</evidence>
<sequence>MHHWRGPMVLALQETHADQACMDVLLHRLGRDFVCFASVPEDRAVRAAGVATVFPQTASGRSVHYEPPEKLVKGRVLRITATSAAPGQKSLRHWNIHNVDLDARTRQLVARRLQEDISWSKEDPTTRAVAMAGDFNFGDTSEPDTFLPIVDHGAQMARHPQQRQWEQALRGTVLLGAGRPTHWHEGLKTSSAIDKICVSIPAWALCQQWQSADVRGEPRELHLADVSDHAMADVSDQRTSSRRRWTTSRPQTCTPCTCASCRRPPCWCSRSSS</sequence>
<dbReference type="EMBL" id="CAUYUJ010021037">
    <property type="protein sequence ID" value="CAK0902195.1"/>
    <property type="molecule type" value="Genomic_DNA"/>
</dbReference>
<dbReference type="Proteomes" id="UP001189429">
    <property type="component" value="Unassembled WGS sequence"/>
</dbReference>
<dbReference type="SUPFAM" id="SSF56219">
    <property type="entry name" value="DNase I-like"/>
    <property type="match status" value="1"/>
</dbReference>
<comment type="caution">
    <text evidence="1">The sequence shown here is derived from an EMBL/GenBank/DDBJ whole genome shotgun (WGS) entry which is preliminary data.</text>
</comment>
<dbReference type="Gene3D" id="3.60.10.10">
    <property type="entry name" value="Endonuclease/exonuclease/phosphatase"/>
    <property type="match status" value="1"/>
</dbReference>
<protein>
    <recommendedName>
        <fullName evidence="3">Sphingomyelin phosphodiesterase</fullName>
    </recommendedName>
</protein>